<dbReference type="GO" id="GO:0006082">
    <property type="term" value="P:organic acid metabolic process"/>
    <property type="evidence" value="ECO:0007669"/>
    <property type="project" value="TreeGrafter"/>
</dbReference>
<name>A0AAD5N5Q5_PARTN</name>
<gene>
    <name evidence="5" type="primary">CYP2C8</name>
    <name evidence="5" type="ORF">KIN20_019659</name>
</gene>
<keyword evidence="4" id="KW-0503">Monooxygenase</keyword>
<reference evidence="5" key="1">
    <citation type="submission" date="2021-06" db="EMBL/GenBank/DDBJ databases">
        <title>Parelaphostrongylus tenuis whole genome reference sequence.</title>
        <authorList>
            <person name="Garwood T.J."/>
            <person name="Larsen P.A."/>
            <person name="Fountain-Jones N.M."/>
            <person name="Garbe J.R."/>
            <person name="Macchietto M.G."/>
            <person name="Kania S.A."/>
            <person name="Gerhold R.W."/>
            <person name="Richards J.E."/>
            <person name="Wolf T.M."/>
        </authorList>
    </citation>
    <scope>NUCLEOTIDE SEQUENCE</scope>
    <source>
        <strain evidence="5">MNPRO001-30</strain>
        <tissue evidence="5">Meninges</tissue>
    </source>
</reference>
<dbReference type="InterPro" id="IPR001128">
    <property type="entry name" value="Cyt_P450"/>
</dbReference>
<dbReference type="GO" id="GO:0005737">
    <property type="term" value="C:cytoplasm"/>
    <property type="evidence" value="ECO:0007669"/>
    <property type="project" value="TreeGrafter"/>
</dbReference>
<protein>
    <submittedName>
        <fullName evidence="5">Cytochrome P450 2C8</fullName>
    </submittedName>
</protein>
<dbReference type="Proteomes" id="UP001196413">
    <property type="component" value="Unassembled WGS sequence"/>
</dbReference>
<dbReference type="InterPro" id="IPR050182">
    <property type="entry name" value="Cytochrome_P450_fam2"/>
</dbReference>
<dbReference type="AlphaFoldDB" id="A0AAD5N5Q5"/>
<evidence type="ECO:0000256" key="2">
    <source>
        <dbReference type="ARBA" id="ARBA00022723"/>
    </source>
</evidence>
<dbReference type="InterPro" id="IPR002401">
    <property type="entry name" value="Cyt_P450_E_grp-I"/>
</dbReference>
<organism evidence="5 6">
    <name type="scientific">Parelaphostrongylus tenuis</name>
    <name type="common">Meningeal worm</name>
    <dbReference type="NCBI Taxonomy" id="148309"/>
    <lineage>
        <taxon>Eukaryota</taxon>
        <taxon>Metazoa</taxon>
        <taxon>Ecdysozoa</taxon>
        <taxon>Nematoda</taxon>
        <taxon>Chromadorea</taxon>
        <taxon>Rhabditida</taxon>
        <taxon>Rhabditina</taxon>
        <taxon>Rhabditomorpha</taxon>
        <taxon>Strongyloidea</taxon>
        <taxon>Metastrongylidae</taxon>
        <taxon>Parelaphostrongylus</taxon>
    </lineage>
</organism>
<dbReference type="Pfam" id="PF00067">
    <property type="entry name" value="p450"/>
    <property type="match status" value="1"/>
</dbReference>
<comment type="caution">
    <text evidence="5">The sequence shown here is derived from an EMBL/GenBank/DDBJ whole genome shotgun (WGS) entry which is preliminary data.</text>
</comment>
<dbReference type="GO" id="GO:0020037">
    <property type="term" value="F:heme binding"/>
    <property type="evidence" value="ECO:0007669"/>
    <property type="project" value="InterPro"/>
</dbReference>
<dbReference type="SUPFAM" id="SSF48264">
    <property type="entry name" value="Cytochrome P450"/>
    <property type="match status" value="1"/>
</dbReference>
<dbReference type="GO" id="GO:0006805">
    <property type="term" value="P:xenobiotic metabolic process"/>
    <property type="evidence" value="ECO:0007669"/>
    <property type="project" value="TreeGrafter"/>
</dbReference>
<keyword evidence="6" id="KW-1185">Reference proteome</keyword>
<keyword evidence="2" id="KW-0479">Metal-binding</keyword>
<evidence type="ECO:0000256" key="3">
    <source>
        <dbReference type="ARBA" id="ARBA00023004"/>
    </source>
</evidence>
<evidence type="ECO:0000313" key="6">
    <source>
        <dbReference type="Proteomes" id="UP001196413"/>
    </source>
</evidence>
<evidence type="ECO:0000256" key="1">
    <source>
        <dbReference type="ARBA" id="ARBA00010617"/>
    </source>
</evidence>
<dbReference type="Gene3D" id="1.10.630.10">
    <property type="entry name" value="Cytochrome P450"/>
    <property type="match status" value="1"/>
</dbReference>
<dbReference type="InterPro" id="IPR036396">
    <property type="entry name" value="Cyt_P450_sf"/>
</dbReference>
<evidence type="ECO:0000256" key="4">
    <source>
        <dbReference type="ARBA" id="ARBA00023033"/>
    </source>
</evidence>
<dbReference type="GO" id="GO:0016712">
    <property type="term" value="F:oxidoreductase activity, acting on paired donors, with incorporation or reduction of molecular oxygen, reduced flavin or flavoprotein as one donor, and incorporation of one atom of oxygen"/>
    <property type="evidence" value="ECO:0007669"/>
    <property type="project" value="TreeGrafter"/>
</dbReference>
<keyword evidence="3" id="KW-0408">Iron</keyword>
<accession>A0AAD5N5Q5</accession>
<dbReference type="PANTHER" id="PTHR24300">
    <property type="entry name" value="CYTOCHROME P450 508A4-RELATED"/>
    <property type="match status" value="1"/>
</dbReference>
<dbReference type="PRINTS" id="PR00463">
    <property type="entry name" value="EP450I"/>
</dbReference>
<dbReference type="EMBL" id="JAHQIW010003923">
    <property type="protein sequence ID" value="KAJ1360634.1"/>
    <property type="molecule type" value="Genomic_DNA"/>
</dbReference>
<proteinExistence type="inferred from homology"/>
<sequence length="100" mass="11709">MSDRNNLPYTNAVINEIQRMANLLPMNLPHETTCQFKWTNGASQRIWESSLRSVFPSPPTFDPSRFINHNGKLNKVSTAQSKLRSEWCLKIVKMEEHFRF</sequence>
<evidence type="ECO:0000313" key="5">
    <source>
        <dbReference type="EMBL" id="KAJ1360634.1"/>
    </source>
</evidence>
<dbReference type="GO" id="GO:0005506">
    <property type="term" value="F:iron ion binding"/>
    <property type="evidence" value="ECO:0007669"/>
    <property type="project" value="InterPro"/>
</dbReference>
<keyword evidence="4" id="KW-0560">Oxidoreductase</keyword>
<dbReference type="PANTHER" id="PTHR24300:SF375">
    <property type="entry name" value="CYTOCHROME P450 FAMILY"/>
    <property type="match status" value="1"/>
</dbReference>
<comment type="similarity">
    <text evidence="1">Belongs to the cytochrome P450 family.</text>
</comment>